<accession>A0A542CUI6</accession>
<protein>
    <submittedName>
        <fullName evidence="2">Uncharacterized protein DUF397</fullName>
    </submittedName>
</protein>
<proteinExistence type="predicted"/>
<dbReference type="Proteomes" id="UP000320876">
    <property type="component" value="Unassembled WGS sequence"/>
</dbReference>
<evidence type="ECO:0000313" key="2">
    <source>
        <dbReference type="EMBL" id="TQI94474.1"/>
    </source>
</evidence>
<feature type="domain" description="DUF397" evidence="1">
    <location>
        <begin position="4"/>
        <end position="60"/>
    </location>
</feature>
<comment type="caution">
    <text evidence="2">The sequence shown here is derived from an EMBL/GenBank/DDBJ whole genome shotgun (WGS) entry which is preliminary data.</text>
</comment>
<keyword evidence="3" id="KW-1185">Reference proteome</keyword>
<dbReference type="EMBL" id="VFML01000002">
    <property type="protein sequence ID" value="TQI94474.1"/>
    <property type="molecule type" value="Genomic_DNA"/>
</dbReference>
<name>A0A542CUI6_AMYCI</name>
<sequence length="62" mass="6782">MPQAEWRKSSYSDGEDTDQSACVEVAFAGNRVGVRDSKRPAGAPLSFPADAWSHFLRAVREA</sequence>
<evidence type="ECO:0000313" key="3">
    <source>
        <dbReference type="Proteomes" id="UP000320876"/>
    </source>
</evidence>
<dbReference type="AlphaFoldDB" id="A0A542CUI6"/>
<dbReference type="OrthoDB" id="4299240at2"/>
<dbReference type="Pfam" id="PF04149">
    <property type="entry name" value="DUF397"/>
    <property type="match status" value="1"/>
</dbReference>
<dbReference type="InterPro" id="IPR007278">
    <property type="entry name" value="DUF397"/>
</dbReference>
<evidence type="ECO:0000259" key="1">
    <source>
        <dbReference type="Pfam" id="PF04149"/>
    </source>
</evidence>
<gene>
    <name evidence="2" type="ORF">FB471_6639</name>
</gene>
<organism evidence="2 3">
    <name type="scientific">Amycolatopsis cihanbeyliensis</name>
    <dbReference type="NCBI Taxonomy" id="1128664"/>
    <lineage>
        <taxon>Bacteria</taxon>
        <taxon>Bacillati</taxon>
        <taxon>Actinomycetota</taxon>
        <taxon>Actinomycetes</taxon>
        <taxon>Pseudonocardiales</taxon>
        <taxon>Pseudonocardiaceae</taxon>
        <taxon>Amycolatopsis</taxon>
    </lineage>
</organism>
<dbReference type="RefSeq" id="WP_142003697.1">
    <property type="nucleotide sequence ID" value="NZ_VFML01000002.1"/>
</dbReference>
<reference evidence="2 3" key="1">
    <citation type="submission" date="2019-06" db="EMBL/GenBank/DDBJ databases">
        <title>Sequencing the genomes of 1000 actinobacteria strains.</title>
        <authorList>
            <person name="Klenk H.-P."/>
        </authorList>
    </citation>
    <scope>NUCLEOTIDE SEQUENCE [LARGE SCALE GENOMIC DNA]</scope>
    <source>
        <strain evidence="2 3">DSM 45679</strain>
    </source>
</reference>